<evidence type="ECO:0000256" key="1">
    <source>
        <dbReference type="SAM" id="SignalP"/>
    </source>
</evidence>
<protein>
    <submittedName>
        <fullName evidence="2">Uncharacterized protein</fullName>
    </submittedName>
</protein>
<comment type="caution">
    <text evidence="2">The sequence shown here is derived from an EMBL/GenBank/DDBJ whole genome shotgun (WGS) entry which is preliminary data.</text>
</comment>
<dbReference type="Proteomes" id="UP000632063">
    <property type="component" value="Unassembled WGS sequence"/>
</dbReference>
<feature type="signal peptide" evidence="1">
    <location>
        <begin position="1"/>
        <end position="24"/>
    </location>
</feature>
<gene>
    <name evidence="2" type="ORF">IG616_12485</name>
</gene>
<reference evidence="3" key="1">
    <citation type="submission" date="2020-09" db="EMBL/GenBank/DDBJ databases">
        <title>The genome sequence of strain Labrenzia suaedae 4C16A.</title>
        <authorList>
            <person name="Liu Y."/>
        </authorList>
    </citation>
    <scope>NUCLEOTIDE SEQUENCE [LARGE SCALE GENOMIC DNA]</scope>
    <source>
        <strain evidence="3">4C16A</strain>
    </source>
</reference>
<keyword evidence="3" id="KW-1185">Reference proteome</keyword>
<dbReference type="RefSeq" id="WP_192148500.1">
    <property type="nucleotide sequence ID" value="NZ_JACYXI010000007.1"/>
</dbReference>
<name>A0ABR9CND3_9HYPH</name>
<dbReference type="PROSITE" id="PS51257">
    <property type="entry name" value="PROKAR_LIPOPROTEIN"/>
    <property type="match status" value="1"/>
</dbReference>
<reference evidence="2 3" key="2">
    <citation type="journal article" date="2021" name="Int. J. Syst. Evol. Microbiol.">
        <title>Roseibium litorale sp. nov., isolated from a tidal flat sediment and proposal for the reclassification of Labrenzia polysiphoniae as Roseibium polysiphoniae comb. nov.</title>
        <authorList>
            <person name="Liu Y."/>
            <person name="Pei T."/>
            <person name="Du J."/>
            <person name="Chao M."/>
            <person name="Deng M.R."/>
            <person name="Zhu H."/>
        </authorList>
    </citation>
    <scope>NUCLEOTIDE SEQUENCE [LARGE SCALE GENOMIC DNA]</scope>
    <source>
        <strain evidence="2 3">4C16A</strain>
    </source>
</reference>
<sequence length="205" mass="22147">MTLKTGFASALILFGCAVPSVAFAQPAAPDTTALITPAVISNVRAWLANPIVELSINAQNDLRGSLGQDQIDALDKQWRSEREQEDKPLIAATLSAPLSIYLLRVQAQNLGLYSELFIMDANGLNVGQSSITSDYWQGDEAKFQKTFPVAADAVFVDEPEWDEDLKIWRAQLNVTIAGQSSGKAIGAATVEINLTELQRRSAPAS</sequence>
<evidence type="ECO:0000313" key="2">
    <source>
        <dbReference type="EMBL" id="MBD8892371.1"/>
    </source>
</evidence>
<keyword evidence="1" id="KW-0732">Signal</keyword>
<feature type="chain" id="PRO_5046619573" evidence="1">
    <location>
        <begin position="25"/>
        <end position="205"/>
    </location>
</feature>
<dbReference type="EMBL" id="JACYXI010000007">
    <property type="protein sequence ID" value="MBD8892371.1"/>
    <property type="molecule type" value="Genomic_DNA"/>
</dbReference>
<evidence type="ECO:0000313" key="3">
    <source>
        <dbReference type="Proteomes" id="UP000632063"/>
    </source>
</evidence>
<accession>A0ABR9CND3</accession>
<proteinExistence type="predicted"/>
<organism evidence="2 3">
    <name type="scientific">Roseibium litorale</name>
    <dbReference type="NCBI Taxonomy" id="2803841"/>
    <lineage>
        <taxon>Bacteria</taxon>
        <taxon>Pseudomonadati</taxon>
        <taxon>Pseudomonadota</taxon>
        <taxon>Alphaproteobacteria</taxon>
        <taxon>Hyphomicrobiales</taxon>
        <taxon>Stappiaceae</taxon>
        <taxon>Roseibium</taxon>
    </lineage>
</organism>